<name>A0A1I6MED7_9BACT</name>
<sequence>MHPLRTLVACALLSVAASAQSTPPAYELVSTVKPSHSSDTRLRISMAVDSITIRDATVRDLLSNTYGLRATLIFNLPKWAESDRFDIRAKVLSDDANYLQHMTRAQRRAIYLQLLADRFGVQAHTESRTLPVYELVRTGPGPHLIENPPPPPSDKPEPIKPGHNGRGSTSVIGTTLDATGVRIGDLCANLGRILDRTIIDKTGLASFYDIALAWKDPAATEDATQESGPSLFTAVQEQLGLKLNPSKGPVEVLIVDKASQPKED</sequence>
<dbReference type="Proteomes" id="UP000199024">
    <property type="component" value="Unassembled WGS sequence"/>
</dbReference>
<evidence type="ECO:0000256" key="1">
    <source>
        <dbReference type="SAM" id="MobiDB-lite"/>
    </source>
</evidence>
<dbReference type="Pfam" id="PF12543">
    <property type="entry name" value="DUF3738"/>
    <property type="match status" value="1"/>
</dbReference>
<keyword evidence="4" id="KW-1185">Reference proteome</keyword>
<feature type="region of interest" description="Disordered" evidence="1">
    <location>
        <begin position="139"/>
        <end position="168"/>
    </location>
</feature>
<dbReference type="OrthoDB" id="108420at2"/>
<evidence type="ECO:0000256" key="2">
    <source>
        <dbReference type="SAM" id="SignalP"/>
    </source>
</evidence>
<evidence type="ECO:0000313" key="3">
    <source>
        <dbReference type="EMBL" id="SFS13978.1"/>
    </source>
</evidence>
<keyword evidence="2" id="KW-0732">Signal</keyword>
<organism evidence="3 4">
    <name type="scientific">Granulicella pectinivorans</name>
    <dbReference type="NCBI Taxonomy" id="474950"/>
    <lineage>
        <taxon>Bacteria</taxon>
        <taxon>Pseudomonadati</taxon>
        <taxon>Acidobacteriota</taxon>
        <taxon>Terriglobia</taxon>
        <taxon>Terriglobales</taxon>
        <taxon>Acidobacteriaceae</taxon>
        <taxon>Granulicella</taxon>
    </lineage>
</organism>
<dbReference type="NCBIfam" id="TIGR03435">
    <property type="entry name" value="Soli_TIGR03435"/>
    <property type="match status" value="1"/>
</dbReference>
<proteinExistence type="predicted"/>
<dbReference type="AlphaFoldDB" id="A0A1I6MED7"/>
<evidence type="ECO:0000313" key="4">
    <source>
        <dbReference type="Proteomes" id="UP000199024"/>
    </source>
</evidence>
<dbReference type="EMBL" id="FOZL01000001">
    <property type="protein sequence ID" value="SFS13978.1"/>
    <property type="molecule type" value="Genomic_DNA"/>
</dbReference>
<feature type="chain" id="PRO_5011539071" evidence="2">
    <location>
        <begin position="20"/>
        <end position="264"/>
    </location>
</feature>
<feature type="signal peptide" evidence="2">
    <location>
        <begin position="1"/>
        <end position="19"/>
    </location>
</feature>
<reference evidence="3 4" key="1">
    <citation type="submission" date="2016-10" db="EMBL/GenBank/DDBJ databases">
        <authorList>
            <person name="de Groot N.N."/>
        </authorList>
    </citation>
    <scope>NUCLEOTIDE SEQUENCE [LARGE SCALE GENOMIC DNA]</scope>
    <source>
        <strain evidence="3 4">DSM 21001</strain>
    </source>
</reference>
<dbReference type="InterPro" id="IPR017801">
    <property type="entry name" value="DUF3738"/>
</dbReference>
<protein>
    <submittedName>
        <fullName evidence="3">Soil-associated protein, TIGR03435 family</fullName>
    </submittedName>
</protein>
<gene>
    <name evidence="3" type="ORF">SAMN05421771_2437</name>
</gene>
<accession>A0A1I6MED7</accession>
<dbReference type="RefSeq" id="WP_089839373.1">
    <property type="nucleotide sequence ID" value="NZ_FOZL01000001.1"/>
</dbReference>